<evidence type="ECO:0000256" key="3">
    <source>
        <dbReference type="ARBA" id="ARBA00022679"/>
    </source>
</evidence>
<dbReference type="GO" id="GO:0009653">
    <property type="term" value="P:anatomical structure morphogenesis"/>
    <property type="evidence" value="ECO:0007669"/>
    <property type="project" value="UniProtKB-ARBA"/>
</dbReference>
<evidence type="ECO:0000313" key="14">
    <source>
        <dbReference type="EMBL" id="KAJ8660430.1"/>
    </source>
</evidence>
<dbReference type="EC" id="2.7.11.11" evidence="1"/>
<keyword evidence="6 9" id="KW-0067">ATP-binding</keyword>
<evidence type="ECO:0000256" key="9">
    <source>
        <dbReference type="PROSITE-ProRule" id="PRU10141"/>
    </source>
</evidence>
<dbReference type="GeneID" id="83211301"/>
<dbReference type="SUPFAM" id="SSF56112">
    <property type="entry name" value="Protein kinase-like (PK-like)"/>
    <property type="match status" value="1"/>
</dbReference>
<keyword evidence="5" id="KW-0418">Kinase</keyword>
<dbReference type="PANTHER" id="PTHR24353:SF37">
    <property type="entry name" value="CAMP-DEPENDENT PROTEIN KINASE CATALYTIC SUBUNIT PRKX"/>
    <property type="match status" value="1"/>
</dbReference>
<feature type="compositionally biased region" description="Low complexity" evidence="11">
    <location>
        <begin position="62"/>
        <end position="85"/>
    </location>
</feature>
<dbReference type="PANTHER" id="PTHR24353">
    <property type="entry name" value="CYCLIC NUCLEOTIDE-DEPENDENT PROTEIN KINASE"/>
    <property type="match status" value="1"/>
</dbReference>
<dbReference type="SMART" id="SM00133">
    <property type="entry name" value="S_TK_X"/>
    <property type="match status" value="1"/>
</dbReference>
<keyword evidence="2 10" id="KW-0723">Serine/threonine-protein kinase</keyword>
<dbReference type="InterPro" id="IPR011009">
    <property type="entry name" value="Kinase-like_dom_sf"/>
</dbReference>
<keyword evidence="3" id="KW-0808">Transferase</keyword>
<evidence type="ECO:0000256" key="5">
    <source>
        <dbReference type="ARBA" id="ARBA00022777"/>
    </source>
</evidence>
<evidence type="ECO:0000256" key="1">
    <source>
        <dbReference type="ARBA" id="ARBA00012444"/>
    </source>
</evidence>
<keyword evidence="15" id="KW-1185">Reference proteome</keyword>
<sequence>MDPHARKKEDKQFRMLSNSPTPFDTKKIPHSPLSLGNNHSVYLSNLRAYQQQSLRSTANKRAATPTTMATTTGHGAATTTTTTTPISPQHNLPPNHPLSATTAQSVFQQQQAKRLQYFHTRPPVYVVNPSFTLQDFELMDTLGTGTFGRVYLTRFRSTNKFYAMKVLKKSEVVRLKQVEHLLWEKQILASVRFPFIVDLFCAFQDNTNLYMLLGYVVGGELFSHLRRAGRFTNDMTRFYASEIVLAIEYLHSKNIVYRDLKPENLLLGYDGHIILTDFGFAKIIQDRTWTLCGTPEYLAPEVIQSKGHGKAVDWWALGILIFEMLAGYPPFFDDNSFGIYEKILAGRVQFPSHFDLLAKDLLKRLLVGDRTKRLGNLKGGPEDIKRHKWFRGVDWIGLLEKTVRAPIIPKYRHPGDTGNFEKYPDTKLPEQDVDGDDPYKDMFADFCCS</sequence>
<dbReference type="FunFam" id="3.30.200.20:FF:000042">
    <property type="entry name" value="Aurora kinase A"/>
    <property type="match status" value="1"/>
</dbReference>
<dbReference type="PROSITE" id="PS00107">
    <property type="entry name" value="PROTEIN_KINASE_ATP"/>
    <property type="match status" value="1"/>
</dbReference>
<evidence type="ECO:0000259" key="12">
    <source>
        <dbReference type="PROSITE" id="PS50011"/>
    </source>
</evidence>
<dbReference type="GO" id="GO:0005952">
    <property type="term" value="C:cAMP-dependent protein kinase complex"/>
    <property type="evidence" value="ECO:0007669"/>
    <property type="project" value="TreeGrafter"/>
</dbReference>
<gene>
    <name evidence="14" type="ORF">O0I10_003888</name>
</gene>
<organism evidence="14 15">
    <name type="scientific">Lichtheimia ornata</name>
    <dbReference type="NCBI Taxonomy" id="688661"/>
    <lineage>
        <taxon>Eukaryota</taxon>
        <taxon>Fungi</taxon>
        <taxon>Fungi incertae sedis</taxon>
        <taxon>Mucoromycota</taxon>
        <taxon>Mucoromycotina</taxon>
        <taxon>Mucoromycetes</taxon>
        <taxon>Mucorales</taxon>
        <taxon>Lichtheimiaceae</taxon>
        <taxon>Lichtheimia</taxon>
    </lineage>
</organism>
<dbReference type="GO" id="GO:0005524">
    <property type="term" value="F:ATP binding"/>
    <property type="evidence" value="ECO:0007669"/>
    <property type="project" value="UniProtKB-UniRule"/>
</dbReference>
<dbReference type="CDD" id="cd05580">
    <property type="entry name" value="STKc_PKA_like"/>
    <property type="match status" value="1"/>
</dbReference>
<evidence type="ECO:0000313" key="15">
    <source>
        <dbReference type="Proteomes" id="UP001234581"/>
    </source>
</evidence>
<evidence type="ECO:0000256" key="10">
    <source>
        <dbReference type="RuleBase" id="RU000304"/>
    </source>
</evidence>
<protein>
    <recommendedName>
        <fullName evidence="1">cAMP-dependent protein kinase</fullName>
        <ecNumber evidence="1">2.7.11.11</ecNumber>
    </recommendedName>
</protein>
<dbReference type="FunFam" id="1.10.510.10:FF:000005">
    <property type="entry name" value="cAMP-dependent protein kinase catalytic subunit alpha"/>
    <property type="match status" value="1"/>
</dbReference>
<dbReference type="GO" id="GO:0005829">
    <property type="term" value="C:cytosol"/>
    <property type="evidence" value="ECO:0007669"/>
    <property type="project" value="TreeGrafter"/>
</dbReference>
<proteinExistence type="inferred from homology"/>
<feature type="domain" description="AGC-kinase C-terminal" evidence="13">
    <location>
        <begin position="391"/>
        <end position="449"/>
    </location>
</feature>
<dbReference type="Gene3D" id="1.10.510.10">
    <property type="entry name" value="Transferase(Phosphotransferase) domain 1"/>
    <property type="match status" value="1"/>
</dbReference>
<feature type="region of interest" description="Disordered" evidence="11">
    <location>
        <begin position="1"/>
        <end position="27"/>
    </location>
</feature>
<dbReference type="PROSITE" id="PS51285">
    <property type="entry name" value="AGC_KINASE_CTER"/>
    <property type="match status" value="1"/>
</dbReference>
<comment type="similarity">
    <text evidence="10">Belongs to the protein kinase superfamily.</text>
</comment>
<comment type="catalytic activity">
    <reaction evidence="7">
        <text>L-threonyl-[protein] + ATP = O-phospho-L-threonyl-[protein] + ADP + H(+)</text>
        <dbReference type="Rhea" id="RHEA:46608"/>
        <dbReference type="Rhea" id="RHEA-COMP:11060"/>
        <dbReference type="Rhea" id="RHEA-COMP:11605"/>
        <dbReference type="ChEBI" id="CHEBI:15378"/>
        <dbReference type="ChEBI" id="CHEBI:30013"/>
        <dbReference type="ChEBI" id="CHEBI:30616"/>
        <dbReference type="ChEBI" id="CHEBI:61977"/>
        <dbReference type="ChEBI" id="CHEBI:456216"/>
        <dbReference type="EC" id="2.7.11.11"/>
    </reaction>
</comment>
<dbReference type="PROSITE" id="PS00108">
    <property type="entry name" value="PROTEIN_KINASE_ST"/>
    <property type="match status" value="1"/>
</dbReference>
<dbReference type="InterPro" id="IPR017441">
    <property type="entry name" value="Protein_kinase_ATP_BS"/>
</dbReference>
<feature type="domain" description="Protein kinase" evidence="12">
    <location>
        <begin position="136"/>
        <end position="390"/>
    </location>
</feature>
<reference evidence="14 15" key="1">
    <citation type="submission" date="2023-03" db="EMBL/GenBank/DDBJ databases">
        <title>Genome sequence of Lichtheimia ornata CBS 291.66.</title>
        <authorList>
            <person name="Mohabir J.T."/>
            <person name="Shea T.P."/>
            <person name="Kurbessoian T."/>
            <person name="Berby B."/>
            <person name="Fontaine J."/>
            <person name="Livny J."/>
            <person name="Gnirke A."/>
            <person name="Stajich J.E."/>
            <person name="Cuomo C.A."/>
        </authorList>
    </citation>
    <scope>NUCLEOTIDE SEQUENCE [LARGE SCALE GENOMIC DNA]</scope>
    <source>
        <strain evidence="14">CBS 291.66</strain>
    </source>
</reference>
<feature type="binding site" evidence="9">
    <location>
        <position position="165"/>
    </location>
    <ligand>
        <name>ATP</name>
        <dbReference type="ChEBI" id="CHEBI:30616"/>
    </ligand>
</feature>
<accession>A0AAD7V7Q5</accession>
<comment type="catalytic activity">
    <reaction evidence="8">
        <text>L-seryl-[protein] + ATP = O-phospho-L-seryl-[protein] + ADP + H(+)</text>
        <dbReference type="Rhea" id="RHEA:17989"/>
        <dbReference type="Rhea" id="RHEA-COMP:9863"/>
        <dbReference type="Rhea" id="RHEA-COMP:11604"/>
        <dbReference type="ChEBI" id="CHEBI:15378"/>
        <dbReference type="ChEBI" id="CHEBI:29999"/>
        <dbReference type="ChEBI" id="CHEBI:30616"/>
        <dbReference type="ChEBI" id="CHEBI:83421"/>
        <dbReference type="ChEBI" id="CHEBI:456216"/>
        <dbReference type="EC" id="2.7.11.11"/>
    </reaction>
</comment>
<comment type="caution">
    <text evidence="14">The sequence shown here is derived from an EMBL/GenBank/DDBJ whole genome shotgun (WGS) entry which is preliminary data.</text>
</comment>
<dbReference type="InterPro" id="IPR008271">
    <property type="entry name" value="Ser/Thr_kinase_AS"/>
</dbReference>
<evidence type="ECO:0000256" key="2">
    <source>
        <dbReference type="ARBA" id="ARBA00022527"/>
    </source>
</evidence>
<evidence type="ECO:0000256" key="7">
    <source>
        <dbReference type="ARBA" id="ARBA00047292"/>
    </source>
</evidence>
<evidence type="ECO:0000259" key="13">
    <source>
        <dbReference type="PROSITE" id="PS51285"/>
    </source>
</evidence>
<feature type="region of interest" description="Disordered" evidence="11">
    <location>
        <begin position="58"/>
        <end position="89"/>
    </location>
</feature>
<dbReference type="RefSeq" id="XP_058345343.1">
    <property type="nucleotide sequence ID" value="XM_058483954.1"/>
</dbReference>
<dbReference type="Proteomes" id="UP001234581">
    <property type="component" value="Unassembled WGS sequence"/>
</dbReference>
<keyword evidence="4 9" id="KW-0547">Nucleotide-binding</keyword>
<evidence type="ECO:0000256" key="4">
    <source>
        <dbReference type="ARBA" id="ARBA00022741"/>
    </source>
</evidence>
<dbReference type="EMBL" id="JARTCD010000013">
    <property type="protein sequence ID" value="KAJ8660430.1"/>
    <property type="molecule type" value="Genomic_DNA"/>
</dbReference>
<dbReference type="InterPro" id="IPR000961">
    <property type="entry name" value="AGC-kinase_C"/>
</dbReference>
<name>A0AAD7V7Q5_9FUNG</name>
<dbReference type="InterPro" id="IPR000719">
    <property type="entry name" value="Prot_kinase_dom"/>
</dbReference>
<feature type="compositionally biased region" description="Basic and acidic residues" evidence="11">
    <location>
        <begin position="1"/>
        <end position="13"/>
    </location>
</feature>
<dbReference type="Pfam" id="PF00069">
    <property type="entry name" value="Pkinase"/>
    <property type="match status" value="1"/>
</dbReference>
<dbReference type="SMART" id="SM00220">
    <property type="entry name" value="S_TKc"/>
    <property type="match status" value="1"/>
</dbReference>
<evidence type="ECO:0000256" key="11">
    <source>
        <dbReference type="SAM" id="MobiDB-lite"/>
    </source>
</evidence>
<dbReference type="Gene3D" id="3.30.200.20">
    <property type="entry name" value="Phosphorylase Kinase, domain 1"/>
    <property type="match status" value="1"/>
</dbReference>
<evidence type="ECO:0000256" key="8">
    <source>
        <dbReference type="ARBA" id="ARBA00047454"/>
    </source>
</evidence>
<dbReference type="AlphaFoldDB" id="A0AAD7V7Q5"/>
<dbReference type="PROSITE" id="PS50011">
    <property type="entry name" value="PROTEIN_KINASE_DOM"/>
    <property type="match status" value="1"/>
</dbReference>
<evidence type="ECO:0000256" key="6">
    <source>
        <dbReference type="ARBA" id="ARBA00022840"/>
    </source>
</evidence>
<dbReference type="GO" id="GO:0004691">
    <property type="term" value="F:cAMP-dependent protein kinase activity"/>
    <property type="evidence" value="ECO:0007669"/>
    <property type="project" value="UniProtKB-EC"/>
</dbReference>